<protein>
    <submittedName>
        <fullName evidence="1">Uncharacterized protein</fullName>
    </submittedName>
</protein>
<sequence length="133" mass="15233">MRDLIKDEHSRGEGIQDQLSDYADETRTLDHHYKSILVALERDLTERPWIERGETLTTRIQNLNLDAGVLMLPIGRNDGLEDEMRFLVTGNGRHLCRILVKEAGLSHSIAMIIPMFGRVGRLKENQNIEITNL</sequence>
<dbReference type="EMBL" id="UINC01196596">
    <property type="protein sequence ID" value="SVE13667.1"/>
    <property type="molecule type" value="Genomic_DNA"/>
</dbReference>
<gene>
    <name evidence="1" type="ORF">METZ01_LOCUS466521</name>
</gene>
<organism evidence="1">
    <name type="scientific">marine metagenome</name>
    <dbReference type="NCBI Taxonomy" id="408172"/>
    <lineage>
        <taxon>unclassified sequences</taxon>
        <taxon>metagenomes</taxon>
        <taxon>ecological metagenomes</taxon>
    </lineage>
</organism>
<reference evidence="1" key="1">
    <citation type="submission" date="2018-05" db="EMBL/GenBank/DDBJ databases">
        <authorList>
            <person name="Lanie J.A."/>
            <person name="Ng W.-L."/>
            <person name="Kazmierczak K.M."/>
            <person name="Andrzejewski T.M."/>
            <person name="Davidsen T.M."/>
            <person name="Wayne K.J."/>
            <person name="Tettelin H."/>
            <person name="Glass J.I."/>
            <person name="Rusch D."/>
            <person name="Podicherti R."/>
            <person name="Tsui H.-C.T."/>
            <person name="Winkler M.E."/>
        </authorList>
    </citation>
    <scope>NUCLEOTIDE SEQUENCE</scope>
</reference>
<name>A0A383B0P6_9ZZZZ</name>
<dbReference type="AlphaFoldDB" id="A0A383B0P6"/>
<proteinExistence type="predicted"/>
<evidence type="ECO:0000313" key="1">
    <source>
        <dbReference type="EMBL" id="SVE13667.1"/>
    </source>
</evidence>
<accession>A0A383B0P6</accession>